<evidence type="ECO:0000313" key="2">
    <source>
        <dbReference type="EMBL" id="SBT37351.1"/>
    </source>
</evidence>
<gene>
    <name evidence="2" type="ORF">POVWA1_035680</name>
    <name evidence="3" type="ORF">POVWA2_034940</name>
</gene>
<reference evidence="5" key="1">
    <citation type="submission" date="2016-05" db="EMBL/GenBank/DDBJ databases">
        <authorList>
            <person name="Naeem R."/>
        </authorList>
    </citation>
    <scope>NUCLEOTIDE SEQUENCE [LARGE SCALE GENOMIC DNA]</scope>
</reference>
<keyword evidence="1" id="KW-0812">Transmembrane</keyword>
<dbReference type="EMBL" id="FLRE01000133">
    <property type="protein sequence ID" value="SBT38047.1"/>
    <property type="molecule type" value="Genomic_DNA"/>
</dbReference>
<organism evidence="2 5">
    <name type="scientific">Plasmodium ovale wallikeri</name>
    <dbReference type="NCBI Taxonomy" id="864142"/>
    <lineage>
        <taxon>Eukaryota</taxon>
        <taxon>Sar</taxon>
        <taxon>Alveolata</taxon>
        <taxon>Apicomplexa</taxon>
        <taxon>Aconoidasida</taxon>
        <taxon>Haemosporida</taxon>
        <taxon>Plasmodiidae</taxon>
        <taxon>Plasmodium</taxon>
        <taxon>Plasmodium (Plasmodium)</taxon>
    </lineage>
</organism>
<dbReference type="Proteomes" id="UP000078555">
    <property type="component" value="Unassembled WGS sequence"/>
</dbReference>
<evidence type="ECO:0000313" key="5">
    <source>
        <dbReference type="Proteomes" id="UP000078555"/>
    </source>
</evidence>
<sequence>MRTWRKGGTFLVMPDKQRYVYVCVSVYTPLPRSTFAYIHVTPPLLRNFIFTYPSAILFCLITRYPLVLRHAHVSSGTSSGHVLVRSYYPSLPFTMRPMQRRPLRRHTHCEDTPTVKTHPL</sequence>
<dbReference type="AlphaFoldDB" id="A0A1A8Z0E3"/>
<keyword evidence="5" id="KW-1185">Reference proteome</keyword>
<proteinExistence type="predicted"/>
<protein>
    <submittedName>
        <fullName evidence="2">Uncharacterized protein</fullName>
    </submittedName>
</protein>
<feature type="transmembrane region" description="Helical" evidence="1">
    <location>
        <begin position="20"/>
        <end position="38"/>
    </location>
</feature>
<evidence type="ECO:0000256" key="1">
    <source>
        <dbReference type="SAM" id="Phobius"/>
    </source>
</evidence>
<dbReference type="EMBL" id="FLRD01000103">
    <property type="protein sequence ID" value="SBT37351.1"/>
    <property type="molecule type" value="Genomic_DNA"/>
</dbReference>
<keyword evidence="1" id="KW-1133">Transmembrane helix</keyword>
<evidence type="ECO:0000313" key="4">
    <source>
        <dbReference type="Proteomes" id="UP000078550"/>
    </source>
</evidence>
<accession>A0A1A8Z0E3</accession>
<keyword evidence="1" id="KW-0472">Membrane</keyword>
<feature type="transmembrane region" description="Helical" evidence="1">
    <location>
        <begin position="44"/>
        <end position="66"/>
    </location>
</feature>
<reference evidence="4" key="2">
    <citation type="submission" date="2016-05" db="EMBL/GenBank/DDBJ databases">
        <authorList>
            <person name="Naeem Raeece"/>
        </authorList>
    </citation>
    <scope>NUCLEOTIDE SEQUENCE [LARGE SCALE GENOMIC DNA]</scope>
</reference>
<dbReference type="Proteomes" id="UP000078550">
    <property type="component" value="Unassembled WGS sequence"/>
</dbReference>
<evidence type="ECO:0000313" key="3">
    <source>
        <dbReference type="EMBL" id="SBT38047.1"/>
    </source>
</evidence>
<reference evidence="2" key="3">
    <citation type="submission" date="2016-05" db="EMBL/GenBank/DDBJ databases">
        <authorList>
            <person name="Lavstsen T."/>
            <person name="Jespersen J.S."/>
        </authorList>
    </citation>
    <scope>NUCLEOTIDE SEQUENCE [LARGE SCALE GENOMIC DNA]</scope>
</reference>
<name>A0A1A8Z0E3_PLAOA</name>